<keyword evidence="1" id="KW-1133">Transmembrane helix</keyword>
<evidence type="ECO:0000256" key="1">
    <source>
        <dbReference type="SAM" id="Phobius"/>
    </source>
</evidence>
<comment type="caution">
    <text evidence="2">The sequence shown here is derived from an EMBL/GenBank/DDBJ whole genome shotgun (WGS) entry which is preliminary data.</text>
</comment>
<name>A0A3D9H1P0_9FLAO</name>
<keyword evidence="1" id="KW-0472">Membrane</keyword>
<feature type="transmembrane region" description="Helical" evidence="1">
    <location>
        <begin position="9"/>
        <end position="30"/>
    </location>
</feature>
<evidence type="ECO:0008006" key="4">
    <source>
        <dbReference type="Google" id="ProtNLM"/>
    </source>
</evidence>
<dbReference type="EMBL" id="QRDV01000005">
    <property type="protein sequence ID" value="RED43437.1"/>
    <property type="molecule type" value="Genomic_DNA"/>
</dbReference>
<evidence type="ECO:0000313" key="2">
    <source>
        <dbReference type="EMBL" id="RED43437.1"/>
    </source>
</evidence>
<protein>
    <recommendedName>
        <fullName evidence="4">AsmA-like protein</fullName>
    </recommendedName>
</protein>
<reference evidence="2 3" key="1">
    <citation type="submission" date="2018-07" db="EMBL/GenBank/DDBJ databases">
        <title>Genomic Encyclopedia of Type Strains, Phase III (KMG-III): the genomes of soil and plant-associated and newly described type strains.</title>
        <authorList>
            <person name="Whitman W."/>
        </authorList>
    </citation>
    <scope>NUCLEOTIDE SEQUENCE [LARGE SCALE GENOMIC DNA]</scope>
    <source>
        <strain evidence="2 3">CECT 7946</strain>
    </source>
</reference>
<evidence type="ECO:0000313" key="3">
    <source>
        <dbReference type="Proteomes" id="UP000256980"/>
    </source>
</evidence>
<dbReference type="AlphaFoldDB" id="A0A3D9H1P0"/>
<dbReference type="Proteomes" id="UP000256980">
    <property type="component" value="Unassembled WGS sequence"/>
</dbReference>
<keyword evidence="3" id="KW-1185">Reference proteome</keyword>
<dbReference type="RefSeq" id="WP_115817541.1">
    <property type="nucleotide sequence ID" value="NZ_QRDV01000005.1"/>
</dbReference>
<proteinExistence type="predicted"/>
<accession>A0A3D9H1P0</accession>
<dbReference type="OrthoDB" id="1412480at2"/>
<keyword evidence="1" id="KW-0812">Transmembrane</keyword>
<organism evidence="2 3">
    <name type="scientific">Winogradskyella eximia</name>
    <dbReference type="NCBI Taxonomy" id="262006"/>
    <lineage>
        <taxon>Bacteria</taxon>
        <taxon>Pseudomonadati</taxon>
        <taxon>Bacteroidota</taxon>
        <taxon>Flavobacteriia</taxon>
        <taxon>Flavobacteriales</taxon>
        <taxon>Flavobacteriaceae</taxon>
        <taxon>Winogradskyella</taxon>
    </lineage>
</organism>
<sequence length="522" mass="59922">MKSKYKKTTIVIVIIVFVILFLSLLVNYFLERKIGTFINTKLDSTKIEYTSIDVNVWTGNLVVTSPTVFLAGQTTNKTILNAKLKSIEINDIGYWDLLFNDKISVESVVVNQLVAKYLHNPIVKKDDYKSGLLDKIEQVIDIKKIKINNADILISDYDTDSTVLSIPKFNFELKDFQINPKASTLNKKFIYSDFNLTAKNLKWVINEFDNLFSDSIVITSNSATFKDFKLKTKYNKNQYSKILKTERDHFKLGIKEVKISDMDFGFNSGGQFYFKSNYVHFNLPEAEIYRDKLVADDFSYKPLYGTMLRDLKFNLGLNLVEISQGKISYLEKVKLDKPAGRLDFINLDATITNLGNTNGNADTSIKVNSTFMENSSLEVNWNFKVADTTDQFVFKGDLGWFKAAQMDQFTQPNLNVDLNGELKQTYFTISGNPRTSRIDLKIKYDDFEISILKKNEKERNKFLSTIANLFVSEDSEEEKRNFRYGQADTIERDTTKSVFNFIWLNLKGGLRSSLIGDGEKVN</sequence>
<gene>
    <name evidence="2" type="ORF">DFQ10_10535</name>
</gene>